<accession>A0A094XDC8</accession>
<dbReference type="Proteomes" id="UP000297014">
    <property type="component" value="Unassembled WGS sequence"/>
</dbReference>
<dbReference type="Pfam" id="PF01882">
    <property type="entry name" value="DUF58"/>
    <property type="match status" value="1"/>
</dbReference>
<dbReference type="Proteomes" id="UP000002754">
    <property type="component" value="Unassembled WGS sequence"/>
</dbReference>
<dbReference type="RefSeq" id="WP_003322100.1">
    <property type="nucleotide sequence ID" value="NZ_ALPT02000047.1"/>
</dbReference>
<comment type="caution">
    <text evidence="2">The sequence shown here is derived from an EMBL/GenBank/DDBJ whole genome shotgun (WGS) entry which is preliminary data.</text>
</comment>
<evidence type="ECO:0000313" key="5">
    <source>
        <dbReference type="Proteomes" id="UP000297014"/>
    </source>
</evidence>
<evidence type="ECO:0000259" key="1">
    <source>
        <dbReference type="Pfam" id="PF01882"/>
    </source>
</evidence>
<dbReference type="PANTHER" id="PTHR34351:SF2">
    <property type="entry name" value="DUF58 DOMAIN-CONTAINING PROTEIN"/>
    <property type="match status" value="1"/>
</dbReference>
<evidence type="ECO:0000313" key="2">
    <source>
        <dbReference type="EMBL" id="KGA96760.1"/>
    </source>
</evidence>
<gene>
    <name evidence="3" type="ORF">AJ85_01555</name>
    <name evidence="2" type="ORF">BALCAV_0214185</name>
</gene>
<dbReference type="STRING" id="1218173.BALCAV_0214185"/>
<dbReference type="EMBL" id="ALPT02000047">
    <property type="protein sequence ID" value="KGA96760.1"/>
    <property type="molecule type" value="Genomic_DNA"/>
</dbReference>
<proteinExistence type="predicted"/>
<organism evidence="2 4">
    <name type="scientific">Alkalihalobacillus alcalophilus ATCC 27647 = CGMCC 1.3604</name>
    <dbReference type="NCBI Taxonomy" id="1218173"/>
    <lineage>
        <taxon>Bacteria</taxon>
        <taxon>Bacillati</taxon>
        <taxon>Bacillota</taxon>
        <taxon>Bacilli</taxon>
        <taxon>Bacillales</taxon>
        <taxon>Bacillaceae</taxon>
        <taxon>Alkalihalobacillus</taxon>
    </lineage>
</organism>
<dbReference type="AlphaFoldDB" id="A0A094XDC8"/>
<reference evidence="3 5" key="2">
    <citation type="submission" date="2014-01" db="EMBL/GenBank/DDBJ databases">
        <title>Draft genome sequencing of Bacillus alcalophilus CGMCC 1.3604.</title>
        <authorList>
            <person name="Yang J."/>
            <person name="Diao L."/>
            <person name="Yang S."/>
        </authorList>
    </citation>
    <scope>NUCLEOTIDE SEQUENCE [LARGE SCALE GENOMIC DNA]</scope>
    <source>
        <strain evidence="3 5">CGMCC 1.3604</strain>
    </source>
</reference>
<keyword evidence="4" id="KW-1185">Reference proteome</keyword>
<sequence length="368" mass="42899">MAVAALVTITALLVFIQMSCYQKWALNDVEYERYMNDRAVFAGERTEMTEIIVNRKLLPLPWIRLESKMDKSLRFKSQENLSIVGEAYHRSLFTLAPYQKVKRRHQIECTKRGYYPLKSVTMTSGDLFGFAQPYETRKVECELLVYPKLLHINELPLPSKSWQGDTIVRRWIQEDPFVNAGVRPYGPNDTLKSVNWNASVRTGDLQVNKKDYTADYHLMIYINFDQNYQNWSRERYEDLMEMAISYAATMATYTIKNGIETGFGCNSYTLDTEQKITNFKQPIRMIPKASKAQLHAIYEKLAKLHLTKSISFAQFLQQDIEARQSGKDIFIMTEMVDVEMKKQIETLKRLGNSVEIIWLKDVENKKQA</sequence>
<feature type="domain" description="DUF58" evidence="1">
    <location>
        <begin position="182"/>
        <end position="318"/>
    </location>
</feature>
<dbReference type="OrthoDB" id="9789943at2"/>
<dbReference type="eggNOG" id="COG1721">
    <property type="taxonomic scope" value="Bacteria"/>
</dbReference>
<dbReference type="PANTHER" id="PTHR34351">
    <property type="entry name" value="SLR1927 PROTEIN-RELATED"/>
    <property type="match status" value="1"/>
</dbReference>
<dbReference type="EMBL" id="JALP01000044">
    <property type="protein sequence ID" value="THG91804.1"/>
    <property type="molecule type" value="Genomic_DNA"/>
</dbReference>
<name>A0A094XDC8_ALKAL</name>
<evidence type="ECO:0000313" key="4">
    <source>
        <dbReference type="Proteomes" id="UP000002754"/>
    </source>
</evidence>
<reference evidence="2 4" key="1">
    <citation type="journal article" date="2014" name="Genome Announc.">
        <title>Draft Genome Sequence of Bacillus alcalophilus AV1934, a Classic Alkaliphile Isolated from Human Feces in 1934.</title>
        <authorList>
            <person name="Attie O."/>
            <person name="Jayaprakash A."/>
            <person name="Shah H."/>
            <person name="Paulsen I.T."/>
            <person name="Morino M."/>
            <person name="Takahashi Y."/>
            <person name="Narumi I."/>
            <person name="Sachidanandam R."/>
            <person name="Satoh K."/>
            <person name="Ito M."/>
            <person name="Krulwich T.A."/>
        </authorList>
    </citation>
    <scope>NUCLEOTIDE SEQUENCE [LARGE SCALE GENOMIC DNA]</scope>
    <source>
        <strain evidence="2 4">AV1934</strain>
    </source>
</reference>
<dbReference type="InterPro" id="IPR002881">
    <property type="entry name" value="DUF58"/>
</dbReference>
<evidence type="ECO:0000313" key="3">
    <source>
        <dbReference type="EMBL" id="THG91804.1"/>
    </source>
</evidence>
<protein>
    <recommendedName>
        <fullName evidence="1">DUF58 domain-containing protein</fullName>
    </recommendedName>
</protein>